<dbReference type="Gene3D" id="1.20.1250.20">
    <property type="entry name" value="MFS general substrate transporter like domains"/>
    <property type="match status" value="1"/>
</dbReference>
<reference evidence="7 8" key="1">
    <citation type="journal article" date="2018" name="IMA Fungus">
        <title>IMA Genome-F 9: Draft genome sequence of Annulohypoxylon stygium, Aspergillus mulundensis, Berkeleyomyces basicola (syn. Thielaviopsis basicola), Ceratocystis smalleyi, two Cercospora beticola strains, Coleophoma cylindrospora, Fusarium fracticaudum, Phialophora cf. hyalina, and Morchella septimelata.</title>
        <authorList>
            <person name="Wingfield B.D."/>
            <person name="Bills G.F."/>
            <person name="Dong Y."/>
            <person name="Huang W."/>
            <person name="Nel W.J."/>
            <person name="Swalarsk-Parry B.S."/>
            <person name="Vaghefi N."/>
            <person name="Wilken P.M."/>
            <person name="An Z."/>
            <person name="de Beer Z.W."/>
            <person name="De Vos L."/>
            <person name="Chen L."/>
            <person name="Duong T.A."/>
            <person name="Gao Y."/>
            <person name="Hammerbacher A."/>
            <person name="Kikkert J.R."/>
            <person name="Li Y."/>
            <person name="Li H."/>
            <person name="Li K."/>
            <person name="Li Q."/>
            <person name="Liu X."/>
            <person name="Ma X."/>
            <person name="Naidoo K."/>
            <person name="Pethybridge S.J."/>
            <person name="Sun J."/>
            <person name="Steenkamp E.T."/>
            <person name="van der Nest M.A."/>
            <person name="van Wyk S."/>
            <person name="Wingfield M.J."/>
            <person name="Xiong C."/>
            <person name="Yue Q."/>
            <person name="Zhang X."/>
        </authorList>
    </citation>
    <scope>NUCLEOTIDE SEQUENCE [LARGE SCALE GENOMIC DNA]</scope>
    <source>
        <strain evidence="7 8">BP5796</strain>
    </source>
</reference>
<dbReference type="GO" id="GO:0022857">
    <property type="term" value="F:transmembrane transporter activity"/>
    <property type="evidence" value="ECO:0007669"/>
    <property type="project" value="InterPro"/>
</dbReference>
<evidence type="ECO:0000256" key="2">
    <source>
        <dbReference type="ARBA" id="ARBA00022692"/>
    </source>
</evidence>
<accession>A0A3D8Q9L7</accession>
<evidence type="ECO:0000256" key="5">
    <source>
        <dbReference type="SAM" id="Phobius"/>
    </source>
</evidence>
<evidence type="ECO:0000313" key="8">
    <source>
        <dbReference type="Proteomes" id="UP000256328"/>
    </source>
</evidence>
<dbReference type="EMBL" id="PDLN01000021">
    <property type="protein sequence ID" value="RDW58360.1"/>
    <property type="molecule type" value="Genomic_DNA"/>
</dbReference>
<dbReference type="OrthoDB" id="3066029at2759"/>
<evidence type="ECO:0000256" key="4">
    <source>
        <dbReference type="ARBA" id="ARBA00023136"/>
    </source>
</evidence>
<dbReference type="AlphaFoldDB" id="A0A3D8Q9L7"/>
<feature type="transmembrane region" description="Helical" evidence="5">
    <location>
        <begin position="198"/>
        <end position="222"/>
    </location>
</feature>
<dbReference type="PANTHER" id="PTHR23502">
    <property type="entry name" value="MAJOR FACILITATOR SUPERFAMILY"/>
    <property type="match status" value="1"/>
</dbReference>
<dbReference type="SUPFAM" id="SSF103473">
    <property type="entry name" value="MFS general substrate transporter"/>
    <property type="match status" value="1"/>
</dbReference>
<feature type="transmembrane region" description="Helical" evidence="5">
    <location>
        <begin position="329"/>
        <end position="349"/>
    </location>
</feature>
<feature type="transmembrane region" description="Helical" evidence="5">
    <location>
        <begin position="462"/>
        <end position="484"/>
    </location>
</feature>
<evidence type="ECO:0000256" key="1">
    <source>
        <dbReference type="ARBA" id="ARBA00004141"/>
    </source>
</evidence>
<dbReference type="PANTHER" id="PTHR23502:SF152">
    <property type="entry name" value="MAJOR FACILITATOR SUPERFAMILY (MFS) PROFILE DOMAIN-CONTAINING PROTEIN-RELATED"/>
    <property type="match status" value="1"/>
</dbReference>
<feature type="transmembrane region" description="Helical" evidence="5">
    <location>
        <begin position="439"/>
        <end position="456"/>
    </location>
</feature>
<feature type="transmembrane region" description="Helical" evidence="5">
    <location>
        <begin position="369"/>
        <end position="390"/>
    </location>
</feature>
<dbReference type="GO" id="GO:0005886">
    <property type="term" value="C:plasma membrane"/>
    <property type="evidence" value="ECO:0007669"/>
    <property type="project" value="TreeGrafter"/>
</dbReference>
<gene>
    <name evidence="7" type="ORF">BP5796_12290</name>
</gene>
<keyword evidence="3 5" id="KW-1133">Transmembrane helix</keyword>
<dbReference type="InterPro" id="IPR011701">
    <property type="entry name" value="MFS"/>
</dbReference>
<evidence type="ECO:0000313" key="7">
    <source>
        <dbReference type="EMBL" id="RDW58360.1"/>
    </source>
</evidence>
<feature type="transmembrane region" description="Helical" evidence="5">
    <location>
        <begin position="73"/>
        <end position="97"/>
    </location>
</feature>
<feature type="transmembrane region" description="Helical" evidence="5">
    <location>
        <begin position="396"/>
        <end position="419"/>
    </location>
</feature>
<organism evidence="7 8">
    <name type="scientific">Coleophoma crateriformis</name>
    <dbReference type="NCBI Taxonomy" id="565419"/>
    <lineage>
        <taxon>Eukaryota</taxon>
        <taxon>Fungi</taxon>
        <taxon>Dikarya</taxon>
        <taxon>Ascomycota</taxon>
        <taxon>Pezizomycotina</taxon>
        <taxon>Leotiomycetes</taxon>
        <taxon>Helotiales</taxon>
        <taxon>Dermateaceae</taxon>
        <taxon>Coleophoma</taxon>
    </lineage>
</organism>
<feature type="domain" description="Major facilitator superfamily (MFS) profile" evidence="6">
    <location>
        <begin position="74"/>
        <end position="488"/>
    </location>
</feature>
<feature type="transmembrane region" description="Helical" evidence="5">
    <location>
        <begin position="228"/>
        <end position="248"/>
    </location>
</feature>
<proteinExistence type="predicted"/>
<dbReference type="Pfam" id="PF07690">
    <property type="entry name" value="MFS_1"/>
    <property type="match status" value="1"/>
</dbReference>
<dbReference type="PROSITE" id="PS50850">
    <property type="entry name" value="MFS"/>
    <property type="match status" value="1"/>
</dbReference>
<evidence type="ECO:0000259" key="6">
    <source>
        <dbReference type="PROSITE" id="PS50850"/>
    </source>
</evidence>
<comment type="caution">
    <text evidence="7">The sequence shown here is derived from an EMBL/GenBank/DDBJ whole genome shotgun (WGS) entry which is preliminary data.</text>
</comment>
<sequence length="501" mass="54305">MSSADHSDLEKTSALPQFTSLSTTRCNSPAPEPGFLSAKPNLDTSHAITREVDDDTDVDKHPLLKLPIWRKSVITFVASWMTFASTFSSAALFPAVPEIAADYGTSEEIINVTNAAVFLAMGTSTLIWGPLASIIGRRSAYIISGFMLFVSSIGMAVAPTLATFVAMRLLAAFEGTYFMVAGQTIIADLFIPTKRGTAVGFFMSGSVMGPALGPCLGGIITAYASWRILFWTQTAMVGIGFILAVFFVPSVKIPSSEVGETTKRPSMLTMENLAKFNPINTFKMLRYPNVLLTDIACGFLAYPQYSLLIGPRYVINPRFHLDGSAVSGLFYFAPAVGFLTGSLIGGKFADITVKKWIKKRGMRLPQDRLNSGIYAFFVVVPVAYMIYGWVLEKDVGGLAVPVISIAFTGFGIMAAFNSLNTYCAEAIPAHRTEIMSTKYFIQYVFGATANATFLPLERKIGIGLVSTIGAVLTILSGCIVILVAKRGLVMQRWIEKSRTKN</sequence>
<protein>
    <submittedName>
        <fullName evidence="7">MFS general substrate transporter-9</fullName>
    </submittedName>
</protein>
<feature type="transmembrane region" description="Helical" evidence="5">
    <location>
        <begin position="140"/>
        <end position="164"/>
    </location>
</feature>
<feature type="transmembrane region" description="Helical" evidence="5">
    <location>
        <begin position="109"/>
        <end position="128"/>
    </location>
</feature>
<dbReference type="InterPro" id="IPR036259">
    <property type="entry name" value="MFS_trans_sf"/>
</dbReference>
<feature type="transmembrane region" description="Helical" evidence="5">
    <location>
        <begin position="290"/>
        <end position="309"/>
    </location>
</feature>
<evidence type="ECO:0000256" key="3">
    <source>
        <dbReference type="ARBA" id="ARBA00022989"/>
    </source>
</evidence>
<comment type="subcellular location">
    <subcellularLocation>
        <location evidence="1">Membrane</location>
        <topology evidence="1">Multi-pass membrane protein</topology>
    </subcellularLocation>
</comment>
<keyword evidence="2 5" id="KW-0812">Transmembrane</keyword>
<dbReference type="InterPro" id="IPR020846">
    <property type="entry name" value="MFS_dom"/>
</dbReference>
<dbReference type="Proteomes" id="UP000256328">
    <property type="component" value="Unassembled WGS sequence"/>
</dbReference>
<keyword evidence="8" id="KW-1185">Reference proteome</keyword>
<keyword evidence="4 5" id="KW-0472">Membrane</keyword>
<name>A0A3D8Q9L7_9HELO</name>
<feature type="transmembrane region" description="Helical" evidence="5">
    <location>
        <begin position="170"/>
        <end position="191"/>
    </location>
</feature>